<dbReference type="Proteomes" id="UP000800036">
    <property type="component" value="Unassembled WGS sequence"/>
</dbReference>
<name>A0A6A5VNS7_9PLEO</name>
<evidence type="ECO:0008006" key="3">
    <source>
        <dbReference type="Google" id="ProtNLM"/>
    </source>
</evidence>
<gene>
    <name evidence="1" type="ORF">BU23DRAFT_551523</name>
</gene>
<protein>
    <recommendedName>
        <fullName evidence="3">NmrA-like domain-containing protein</fullName>
    </recommendedName>
</protein>
<keyword evidence="2" id="KW-1185">Reference proteome</keyword>
<reference evidence="1" key="1">
    <citation type="journal article" date="2020" name="Stud. Mycol.">
        <title>101 Dothideomycetes genomes: a test case for predicting lifestyles and emergence of pathogens.</title>
        <authorList>
            <person name="Haridas S."/>
            <person name="Albert R."/>
            <person name="Binder M."/>
            <person name="Bloem J."/>
            <person name="Labutti K."/>
            <person name="Salamov A."/>
            <person name="Andreopoulos B."/>
            <person name="Baker S."/>
            <person name="Barry K."/>
            <person name="Bills G."/>
            <person name="Bluhm B."/>
            <person name="Cannon C."/>
            <person name="Castanera R."/>
            <person name="Culley D."/>
            <person name="Daum C."/>
            <person name="Ezra D."/>
            <person name="Gonzalez J."/>
            <person name="Henrissat B."/>
            <person name="Kuo A."/>
            <person name="Liang C."/>
            <person name="Lipzen A."/>
            <person name="Lutzoni F."/>
            <person name="Magnuson J."/>
            <person name="Mondo S."/>
            <person name="Nolan M."/>
            <person name="Ohm R."/>
            <person name="Pangilinan J."/>
            <person name="Park H.-J."/>
            <person name="Ramirez L."/>
            <person name="Alfaro M."/>
            <person name="Sun H."/>
            <person name="Tritt A."/>
            <person name="Yoshinaga Y."/>
            <person name="Zwiers L.-H."/>
            <person name="Turgeon B."/>
            <person name="Goodwin S."/>
            <person name="Spatafora J."/>
            <person name="Crous P."/>
            <person name="Grigoriev I."/>
        </authorList>
    </citation>
    <scope>NUCLEOTIDE SEQUENCE</scope>
    <source>
        <strain evidence="1">CBS 107.79</strain>
    </source>
</reference>
<accession>A0A6A5VNS7</accession>
<evidence type="ECO:0000313" key="2">
    <source>
        <dbReference type="Proteomes" id="UP000800036"/>
    </source>
</evidence>
<sequence length="94" mass="10548">MEIIIDSLPTHLWAIPLFVDVKNNTTGVHAEGKGKMTLTYSRDISEYVAAKLLGFEKWEQRYYISGDIETWNEVVSAAGKGVKSDVSCNLVERL</sequence>
<proteinExistence type="predicted"/>
<dbReference type="AlphaFoldDB" id="A0A6A5VNS7"/>
<dbReference type="OrthoDB" id="10000533at2759"/>
<dbReference type="EMBL" id="ML976666">
    <property type="protein sequence ID" value="KAF1976576.1"/>
    <property type="molecule type" value="Genomic_DNA"/>
</dbReference>
<evidence type="ECO:0000313" key="1">
    <source>
        <dbReference type="EMBL" id="KAF1976576.1"/>
    </source>
</evidence>
<organism evidence="1 2">
    <name type="scientific">Bimuria novae-zelandiae CBS 107.79</name>
    <dbReference type="NCBI Taxonomy" id="1447943"/>
    <lineage>
        <taxon>Eukaryota</taxon>
        <taxon>Fungi</taxon>
        <taxon>Dikarya</taxon>
        <taxon>Ascomycota</taxon>
        <taxon>Pezizomycotina</taxon>
        <taxon>Dothideomycetes</taxon>
        <taxon>Pleosporomycetidae</taxon>
        <taxon>Pleosporales</taxon>
        <taxon>Massarineae</taxon>
        <taxon>Didymosphaeriaceae</taxon>
        <taxon>Bimuria</taxon>
    </lineage>
</organism>